<gene>
    <name evidence="2" type="ORF">BKA03_001955</name>
</gene>
<dbReference type="InterPro" id="IPR016181">
    <property type="entry name" value="Acyl_CoA_acyltransferase"/>
</dbReference>
<dbReference type="OrthoDB" id="5241264at2"/>
<protein>
    <recommendedName>
        <fullName evidence="1">N-acetyltransferase domain-containing protein</fullName>
    </recommendedName>
</protein>
<proteinExistence type="predicted"/>
<comment type="caution">
    <text evidence="2">The sequence shown here is derived from an EMBL/GenBank/DDBJ whole genome shotgun (WGS) entry which is preliminary data.</text>
</comment>
<sequence length="303" mass="32864">MTDSLLRRGQYSLAPAQRRDVAEGLALCALDPVTNVVPAMHLETASRAGVIPSGLWVVRKRGRVSRDLAGVIWCGANLTAVLPAGDDDETDNARAEVSSAIVSRLTRPAALVGEANLTLDLWGRVERWWGPARQLRPSQVSMSIDGNPLPVAEASVDAEPMRRATMADYDALLPAAVHMFVGEVGYDPLTYGRDAYEDRLTRLVRQGRSYVRYGVVDGKRSVLFKAEVGVVGGEVAQIQGVWVHPAMRRRGLGAEGMADLVRHVRADHAPTVALYVNDFNVAALRAYEAVGFARVGTFATVMF</sequence>
<evidence type="ECO:0000313" key="2">
    <source>
        <dbReference type="EMBL" id="NYI41836.1"/>
    </source>
</evidence>
<dbReference type="GO" id="GO:0016747">
    <property type="term" value="F:acyltransferase activity, transferring groups other than amino-acyl groups"/>
    <property type="evidence" value="ECO:0007669"/>
    <property type="project" value="InterPro"/>
</dbReference>
<dbReference type="AlphaFoldDB" id="A0A7Z0CHU0"/>
<reference evidence="2 3" key="1">
    <citation type="submission" date="2020-07" db="EMBL/GenBank/DDBJ databases">
        <title>Sequencing the genomes of 1000 actinobacteria strains.</title>
        <authorList>
            <person name="Klenk H.-P."/>
        </authorList>
    </citation>
    <scope>NUCLEOTIDE SEQUENCE [LARGE SCALE GENOMIC DNA]</scope>
    <source>
        <strain evidence="2 3">DSM 19970</strain>
    </source>
</reference>
<keyword evidence="3" id="KW-1185">Reference proteome</keyword>
<dbReference type="Pfam" id="PF00583">
    <property type="entry name" value="Acetyltransf_1"/>
    <property type="match status" value="1"/>
</dbReference>
<dbReference type="SUPFAM" id="SSF55729">
    <property type="entry name" value="Acyl-CoA N-acyltransferases (Nat)"/>
    <property type="match status" value="1"/>
</dbReference>
<dbReference type="EMBL" id="JACBZO010000001">
    <property type="protein sequence ID" value="NYI41836.1"/>
    <property type="molecule type" value="Genomic_DNA"/>
</dbReference>
<dbReference type="InterPro" id="IPR025289">
    <property type="entry name" value="DUF4081"/>
</dbReference>
<accession>A0A7Z0CHU0</accession>
<name>A0A7Z0CHU0_9MICO</name>
<dbReference type="RefSeq" id="WP_062075780.1">
    <property type="nucleotide sequence ID" value="NZ_BBRC01000013.1"/>
</dbReference>
<dbReference type="Pfam" id="PF13312">
    <property type="entry name" value="DUF4081"/>
    <property type="match status" value="1"/>
</dbReference>
<evidence type="ECO:0000313" key="3">
    <source>
        <dbReference type="Proteomes" id="UP000547973"/>
    </source>
</evidence>
<organism evidence="2 3">
    <name type="scientific">Demequina lutea</name>
    <dbReference type="NCBI Taxonomy" id="431489"/>
    <lineage>
        <taxon>Bacteria</taxon>
        <taxon>Bacillati</taxon>
        <taxon>Actinomycetota</taxon>
        <taxon>Actinomycetes</taxon>
        <taxon>Micrococcales</taxon>
        <taxon>Demequinaceae</taxon>
        <taxon>Demequina</taxon>
    </lineage>
</organism>
<evidence type="ECO:0000259" key="1">
    <source>
        <dbReference type="PROSITE" id="PS51186"/>
    </source>
</evidence>
<dbReference type="InterPro" id="IPR000182">
    <property type="entry name" value="GNAT_dom"/>
</dbReference>
<dbReference type="Gene3D" id="3.40.630.30">
    <property type="match status" value="1"/>
</dbReference>
<dbReference type="PANTHER" id="PTHR43072:SF54">
    <property type="entry name" value="GCN5-RELATED N-ACETYLTRANSFERASE"/>
    <property type="match status" value="1"/>
</dbReference>
<dbReference type="PROSITE" id="PS51186">
    <property type="entry name" value="GNAT"/>
    <property type="match status" value="1"/>
</dbReference>
<feature type="domain" description="N-acetyltransferase" evidence="1">
    <location>
        <begin position="159"/>
        <end position="303"/>
    </location>
</feature>
<dbReference type="PANTHER" id="PTHR43072">
    <property type="entry name" value="N-ACETYLTRANSFERASE"/>
    <property type="match status" value="1"/>
</dbReference>
<dbReference type="Proteomes" id="UP000547973">
    <property type="component" value="Unassembled WGS sequence"/>
</dbReference>
<dbReference type="CDD" id="cd04301">
    <property type="entry name" value="NAT_SF"/>
    <property type="match status" value="1"/>
</dbReference>